<dbReference type="EMBL" id="JXTC01000248">
    <property type="protein sequence ID" value="PON76937.1"/>
    <property type="molecule type" value="Genomic_DNA"/>
</dbReference>
<organism evidence="2 3">
    <name type="scientific">Trema orientale</name>
    <name type="common">Charcoal tree</name>
    <name type="synonym">Celtis orientalis</name>
    <dbReference type="NCBI Taxonomy" id="63057"/>
    <lineage>
        <taxon>Eukaryota</taxon>
        <taxon>Viridiplantae</taxon>
        <taxon>Streptophyta</taxon>
        <taxon>Embryophyta</taxon>
        <taxon>Tracheophyta</taxon>
        <taxon>Spermatophyta</taxon>
        <taxon>Magnoliopsida</taxon>
        <taxon>eudicotyledons</taxon>
        <taxon>Gunneridae</taxon>
        <taxon>Pentapetalae</taxon>
        <taxon>rosids</taxon>
        <taxon>fabids</taxon>
        <taxon>Rosales</taxon>
        <taxon>Cannabaceae</taxon>
        <taxon>Trema</taxon>
    </lineage>
</organism>
<dbReference type="Pfam" id="PF13456">
    <property type="entry name" value="RVT_3"/>
    <property type="match status" value="1"/>
</dbReference>
<keyword evidence="3" id="KW-1185">Reference proteome</keyword>
<proteinExistence type="predicted"/>
<dbReference type="AlphaFoldDB" id="A0A2P5DUJ6"/>
<evidence type="ECO:0000313" key="2">
    <source>
        <dbReference type="EMBL" id="PON76937.1"/>
    </source>
</evidence>
<dbReference type="InterPro" id="IPR002156">
    <property type="entry name" value="RNaseH_domain"/>
</dbReference>
<accession>A0A2P5DUJ6</accession>
<dbReference type="Proteomes" id="UP000237000">
    <property type="component" value="Unassembled WGS sequence"/>
</dbReference>
<reference evidence="3" key="1">
    <citation type="submission" date="2016-06" db="EMBL/GenBank/DDBJ databases">
        <title>Parallel loss of symbiosis genes in relatives of nitrogen-fixing non-legume Parasponia.</title>
        <authorList>
            <person name="Van Velzen R."/>
            <person name="Holmer R."/>
            <person name="Bu F."/>
            <person name="Rutten L."/>
            <person name="Van Zeijl A."/>
            <person name="Liu W."/>
            <person name="Santuari L."/>
            <person name="Cao Q."/>
            <person name="Sharma T."/>
            <person name="Shen D."/>
            <person name="Roswanjaya Y."/>
            <person name="Wardhani T."/>
            <person name="Kalhor M.S."/>
            <person name="Jansen J."/>
            <person name="Van den Hoogen J."/>
            <person name="Gungor B."/>
            <person name="Hartog M."/>
            <person name="Hontelez J."/>
            <person name="Verver J."/>
            <person name="Yang W.-C."/>
            <person name="Schijlen E."/>
            <person name="Repin R."/>
            <person name="Schilthuizen M."/>
            <person name="Schranz E."/>
            <person name="Heidstra R."/>
            <person name="Miyata K."/>
            <person name="Fedorova E."/>
            <person name="Kohlen W."/>
            <person name="Bisseling T."/>
            <person name="Smit S."/>
            <person name="Geurts R."/>
        </authorList>
    </citation>
    <scope>NUCLEOTIDE SEQUENCE [LARGE SCALE GENOMIC DNA]</scope>
    <source>
        <strain evidence="3">cv. RG33-2</strain>
    </source>
</reference>
<gene>
    <name evidence="2" type="ORF">TorRG33x02_241220</name>
</gene>
<sequence length="168" mass="18655">MGNLLFEFQQVHTISEPRLPQTNKHHLKWEKPNSVELKLNVDATCFAEYCVIGRILGAFDPLMAELQAMGLQFAKDSSQIINIMKSDYYDVVNTVNSHGGRSPSHLIANDIGSLLRDAGDGTCRFFPLSRNRATYSLARFVISCNSDYVRSHETLACIATVVASDSLS</sequence>
<dbReference type="GO" id="GO:0003676">
    <property type="term" value="F:nucleic acid binding"/>
    <property type="evidence" value="ECO:0007669"/>
    <property type="project" value="InterPro"/>
</dbReference>
<comment type="caution">
    <text evidence="2">The sequence shown here is derived from an EMBL/GenBank/DDBJ whole genome shotgun (WGS) entry which is preliminary data.</text>
</comment>
<feature type="domain" description="RNase H type-1" evidence="1">
    <location>
        <begin position="49"/>
        <end position="140"/>
    </location>
</feature>
<evidence type="ECO:0000259" key="1">
    <source>
        <dbReference type="Pfam" id="PF13456"/>
    </source>
</evidence>
<name>A0A2P5DUJ6_TREOI</name>
<protein>
    <recommendedName>
        <fullName evidence="1">RNase H type-1 domain-containing protein</fullName>
    </recommendedName>
</protein>
<evidence type="ECO:0000313" key="3">
    <source>
        <dbReference type="Proteomes" id="UP000237000"/>
    </source>
</evidence>
<dbReference type="InParanoid" id="A0A2P5DUJ6"/>
<dbReference type="GO" id="GO:0004523">
    <property type="term" value="F:RNA-DNA hybrid ribonuclease activity"/>
    <property type="evidence" value="ECO:0007669"/>
    <property type="project" value="InterPro"/>
</dbReference>